<dbReference type="EMBL" id="BAAALG010000001">
    <property type="protein sequence ID" value="GAA1091933.1"/>
    <property type="molecule type" value="Genomic_DNA"/>
</dbReference>
<gene>
    <name evidence="9" type="ORF">GCM10009668_03580</name>
</gene>
<feature type="transmembrane region" description="Helical" evidence="8">
    <location>
        <begin position="186"/>
        <end position="210"/>
    </location>
</feature>
<evidence type="ECO:0000256" key="4">
    <source>
        <dbReference type="ARBA" id="ARBA00022723"/>
    </source>
</evidence>
<dbReference type="CDD" id="cd03498">
    <property type="entry name" value="SQR_TypeB_2_TM"/>
    <property type="match status" value="1"/>
</dbReference>
<evidence type="ECO:0000256" key="8">
    <source>
        <dbReference type="SAM" id="Phobius"/>
    </source>
</evidence>
<comment type="subcellular location">
    <subcellularLocation>
        <location evidence="1">Membrane</location>
    </subcellularLocation>
</comment>
<keyword evidence="6" id="KW-0408">Iron</keyword>
<proteinExistence type="predicted"/>
<comment type="caution">
    <text evidence="9">The sequence shown here is derived from an EMBL/GenBank/DDBJ whole genome shotgun (WGS) entry which is preliminary data.</text>
</comment>
<dbReference type="InterPro" id="IPR000701">
    <property type="entry name" value="SuccDH_FuR_B_TM-su"/>
</dbReference>
<dbReference type="Gene3D" id="1.20.1300.10">
    <property type="entry name" value="Fumarate reductase/succinate dehydrogenase, transmembrane subunit"/>
    <property type="match status" value="1"/>
</dbReference>
<dbReference type="SUPFAM" id="SSF81343">
    <property type="entry name" value="Fumarate reductase respiratory complex transmembrane subunits"/>
    <property type="match status" value="1"/>
</dbReference>
<organism evidence="9 10">
    <name type="scientific">Nocardioides dubius</name>
    <dbReference type="NCBI Taxonomy" id="317019"/>
    <lineage>
        <taxon>Bacteria</taxon>
        <taxon>Bacillati</taxon>
        <taxon>Actinomycetota</taxon>
        <taxon>Actinomycetes</taxon>
        <taxon>Propionibacteriales</taxon>
        <taxon>Nocardioidaceae</taxon>
        <taxon>Nocardioides</taxon>
    </lineage>
</organism>
<evidence type="ECO:0000313" key="10">
    <source>
        <dbReference type="Proteomes" id="UP001501581"/>
    </source>
</evidence>
<evidence type="ECO:0000256" key="7">
    <source>
        <dbReference type="ARBA" id="ARBA00023136"/>
    </source>
</evidence>
<dbReference type="NCBIfam" id="TIGR02046">
    <property type="entry name" value="sdhC_b558_fam"/>
    <property type="match status" value="1"/>
</dbReference>
<name>A0ABP4E585_9ACTN</name>
<keyword evidence="3 8" id="KW-0812">Transmembrane</keyword>
<dbReference type="InterPro" id="IPR011138">
    <property type="entry name" value="Cytochrome_b-558"/>
</dbReference>
<keyword evidence="4" id="KW-0479">Metal-binding</keyword>
<keyword evidence="10" id="KW-1185">Reference proteome</keyword>
<keyword evidence="5 8" id="KW-1133">Transmembrane helix</keyword>
<evidence type="ECO:0000256" key="1">
    <source>
        <dbReference type="ARBA" id="ARBA00004370"/>
    </source>
</evidence>
<evidence type="ECO:0000256" key="2">
    <source>
        <dbReference type="ARBA" id="ARBA00022617"/>
    </source>
</evidence>
<keyword evidence="2" id="KW-0349">Heme</keyword>
<protein>
    <submittedName>
        <fullName evidence="9">Succinate dehydrogenase cytochrome b subunit</fullName>
    </submittedName>
</protein>
<accession>A0ABP4E585</accession>
<evidence type="ECO:0000256" key="3">
    <source>
        <dbReference type="ARBA" id="ARBA00022692"/>
    </source>
</evidence>
<evidence type="ECO:0000256" key="5">
    <source>
        <dbReference type="ARBA" id="ARBA00022989"/>
    </source>
</evidence>
<dbReference type="Pfam" id="PF01127">
    <property type="entry name" value="Sdh_cyt"/>
    <property type="match status" value="1"/>
</dbReference>
<feature type="transmembrane region" description="Helical" evidence="8">
    <location>
        <begin position="142"/>
        <end position="160"/>
    </location>
</feature>
<feature type="transmembrane region" description="Helical" evidence="8">
    <location>
        <begin position="48"/>
        <end position="73"/>
    </location>
</feature>
<sequence>MAVTGLIFIGYVLAHMYGNLKVFAGQEAFDTYAHHLRTFGEPMLPYEGLLWIMRVVLLLSVIGHAYAAFTLWARASKARSQKYVVKKAVAATLSSKMMRWGGVALLLFVVFHLLHLTTRTITPGGDQESPYERMIVSFQPERWYIAVIYLLAMAALAMHLRHGVWSACQTLGFTNSARARVRANTAAIFLAVVIAGGFALVPLSILFGIVE</sequence>
<keyword evidence="7 8" id="KW-0472">Membrane</keyword>
<dbReference type="Proteomes" id="UP001501581">
    <property type="component" value="Unassembled WGS sequence"/>
</dbReference>
<evidence type="ECO:0000313" key="9">
    <source>
        <dbReference type="EMBL" id="GAA1091933.1"/>
    </source>
</evidence>
<feature type="transmembrane region" description="Helical" evidence="8">
    <location>
        <begin position="103"/>
        <end position="122"/>
    </location>
</feature>
<dbReference type="InterPro" id="IPR034804">
    <property type="entry name" value="SQR/QFR_C/D"/>
</dbReference>
<reference evidence="10" key="1">
    <citation type="journal article" date="2019" name="Int. J. Syst. Evol. Microbiol.">
        <title>The Global Catalogue of Microorganisms (GCM) 10K type strain sequencing project: providing services to taxonomists for standard genome sequencing and annotation.</title>
        <authorList>
            <consortium name="The Broad Institute Genomics Platform"/>
            <consortium name="The Broad Institute Genome Sequencing Center for Infectious Disease"/>
            <person name="Wu L."/>
            <person name="Ma J."/>
        </authorList>
    </citation>
    <scope>NUCLEOTIDE SEQUENCE [LARGE SCALE GENOMIC DNA]</scope>
    <source>
        <strain evidence="10">JCM 13008</strain>
    </source>
</reference>
<evidence type="ECO:0000256" key="6">
    <source>
        <dbReference type="ARBA" id="ARBA00023004"/>
    </source>
</evidence>